<dbReference type="GO" id="GO:0032259">
    <property type="term" value="P:methylation"/>
    <property type="evidence" value="ECO:0007669"/>
    <property type="project" value="UniProtKB-KW"/>
</dbReference>
<evidence type="ECO:0000259" key="4">
    <source>
        <dbReference type="Pfam" id="PF13649"/>
    </source>
</evidence>
<proteinExistence type="predicted"/>
<dbReference type="PANTHER" id="PTHR43464:SF19">
    <property type="entry name" value="UBIQUINONE BIOSYNTHESIS O-METHYLTRANSFERASE, MITOCHONDRIAL"/>
    <property type="match status" value="1"/>
</dbReference>
<dbReference type="Gene3D" id="3.40.50.150">
    <property type="entry name" value="Vaccinia Virus protein VP39"/>
    <property type="match status" value="1"/>
</dbReference>
<organism evidence="5">
    <name type="scientific">Streptomyces ossamyceticus</name>
    <dbReference type="NCBI Taxonomy" id="249581"/>
    <lineage>
        <taxon>Bacteria</taxon>
        <taxon>Bacillati</taxon>
        <taxon>Actinomycetota</taxon>
        <taxon>Actinomycetes</taxon>
        <taxon>Kitasatosporales</taxon>
        <taxon>Streptomycetaceae</taxon>
        <taxon>Streptomyces</taxon>
    </lineage>
</organism>
<dbReference type="RefSeq" id="WP_055523865.1">
    <property type="nucleotide sequence ID" value="NZ_JBPJFM010000003.1"/>
</dbReference>
<dbReference type="SUPFAM" id="SSF53335">
    <property type="entry name" value="S-adenosyl-L-methionine-dependent methyltransferases"/>
    <property type="match status" value="1"/>
</dbReference>
<accession>A0A481S845</accession>
<dbReference type="EMBL" id="MH763624">
    <property type="protein sequence ID" value="QBG82537.1"/>
    <property type="molecule type" value="Genomic_DNA"/>
</dbReference>
<evidence type="ECO:0000256" key="3">
    <source>
        <dbReference type="ARBA" id="ARBA00022691"/>
    </source>
</evidence>
<keyword evidence="3" id="KW-0949">S-adenosyl-L-methionine</keyword>
<dbReference type="CDD" id="cd02440">
    <property type="entry name" value="AdoMet_MTases"/>
    <property type="match status" value="1"/>
</dbReference>
<evidence type="ECO:0000256" key="2">
    <source>
        <dbReference type="ARBA" id="ARBA00022679"/>
    </source>
</evidence>
<dbReference type="Pfam" id="PF13649">
    <property type="entry name" value="Methyltransf_25"/>
    <property type="match status" value="1"/>
</dbReference>
<protein>
    <submittedName>
        <fullName evidence="5">Methyltransferase</fullName>
    </submittedName>
</protein>
<keyword evidence="2 5" id="KW-0808">Transferase</keyword>
<dbReference type="Gene3D" id="2.20.130.10">
    <property type="entry name" value="CAC2371-like domains"/>
    <property type="match status" value="1"/>
</dbReference>
<reference evidence="5" key="1">
    <citation type="submission" date="2018-08" db="EMBL/GenBank/DDBJ databases">
        <title>Biosynthetic gene cluster for the macrocyclic polyketide ossamycin, bearing an unusual appended spiroacetal moiety.</title>
        <authorList>
            <person name="Bilyk O."/>
            <person name="Samborskyy M."/>
            <person name="Leadlay P."/>
        </authorList>
    </citation>
    <scope>NUCLEOTIDE SEQUENCE</scope>
    <source>
        <strain evidence="5">DSM 40824</strain>
    </source>
</reference>
<dbReference type="InterPro" id="IPR041698">
    <property type="entry name" value="Methyltransf_25"/>
</dbReference>
<dbReference type="AlphaFoldDB" id="A0A481S845"/>
<sequence length="251" mass="27475">MTSVTPRPVTAYSDEHADVYDLIHTARSRDWAAEAEAIAALVADRHPDAASLLDVACGTGKHLESFGSRFRHVEGVELSDGMLRIARNRLSDVTVHHGDMRTFDLGRTYSAVTCLCFSVAYMATADELNRALRRMARHLEPGGVLVLEPWWFPEKFLEGFVAGAVAEEEGRVVSRLSHSVRDGDRTRMTVRYTVADSARGISEFTSYEMLSLFAAAEYEAAFRGAGLTVEYLEGGPNGRGLFVGVSPRGAS</sequence>
<evidence type="ECO:0000256" key="1">
    <source>
        <dbReference type="ARBA" id="ARBA00022603"/>
    </source>
</evidence>
<name>A0A481S845_9ACTN</name>
<keyword evidence="1 5" id="KW-0489">Methyltransferase</keyword>
<feature type="domain" description="Methyltransferase" evidence="4">
    <location>
        <begin position="53"/>
        <end position="143"/>
    </location>
</feature>
<evidence type="ECO:0000313" key="5">
    <source>
        <dbReference type="EMBL" id="QBG82537.1"/>
    </source>
</evidence>
<dbReference type="InterPro" id="IPR029063">
    <property type="entry name" value="SAM-dependent_MTases_sf"/>
</dbReference>
<dbReference type="GO" id="GO:0008168">
    <property type="term" value="F:methyltransferase activity"/>
    <property type="evidence" value="ECO:0007669"/>
    <property type="project" value="UniProtKB-KW"/>
</dbReference>
<gene>
    <name evidence="5" type="primary">ossI</name>
</gene>
<dbReference type="PANTHER" id="PTHR43464">
    <property type="entry name" value="METHYLTRANSFERASE"/>
    <property type="match status" value="1"/>
</dbReference>